<dbReference type="AlphaFoldDB" id="A0A3P7RWY2"/>
<dbReference type="PROSITE" id="PS50005">
    <property type="entry name" value="TPR"/>
    <property type="match status" value="1"/>
</dbReference>
<dbReference type="EMBL" id="LR130778">
    <property type="protein sequence ID" value="VDN47172.1"/>
    <property type="molecule type" value="Genomic_DNA"/>
</dbReference>
<dbReference type="InterPro" id="IPR011990">
    <property type="entry name" value="TPR-like_helical_dom_sf"/>
</dbReference>
<dbReference type="SUPFAM" id="SSF48452">
    <property type="entry name" value="TPR-like"/>
    <property type="match status" value="2"/>
</dbReference>
<feature type="repeat" description="TPR" evidence="1">
    <location>
        <begin position="126"/>
        <end position="159"/>
    </location>
</feature>
<feature type="coiled-coil region" evidence="2">
    <location>
        <begin position="312"/>
        <end position="369"/>
    </location>
</feature>
<dbReference type="GO" id="GO:0005886">
    <property type="term" value="C:plasma membrane"/>
    <property type="evidence" value="ECO:0007669"/>
    <property type="project" value="TreeGrafter"/>
</dbReference>
<evidence type="ECO:0000313" key="5">
    <source>
        <dbReference type="Proteomes" id="UP000279029"/>
    </source>
</evidence>
<evidence type="ECO:0000313" key="4">
    <source>
        <dbReference type="EMBL" id="VDN47172.1"/>
    </source>
</evidence>
<dbReference type="SMART" id="SM00267">
    <property type="entry name" value="GGDEF"/>
    <property type="match status" value="1"/>
</dbReference>
<dbReference type="InterPro" id="IPR043128">
    <property type="entry name" value="Rev_trsase/Diguanyl_cyclase"/>
</dbReference>
<reference evidence="4 5" key="1">
    <citation type="submission" date="2018-09" db="EMBL/GenBank/DDBJ databases">
        <authorList>
            <person name="Postec A."/>
        </authorList>
    </citation>
    <scope>NUCLEOTIDE SEQUENCE [LARGE SCALE GENOMIC DNA]</scope>
    <source>
        <strain evidence="4">70B-A</strain>
    </source>
</reference>
<keyword evidence="2" id="KW-0175">Coiled coil</keyword>
<dbReference type="SUPFAM" id="SSF55073">
    <property type="entry name" value="Nucleotide cyclase"/>
    <property type="match status" value="1"/>
</dbReference>
<sequence>MDNKTKIEQLLEHSKKIANQNPQESYDHAKSALELSKATHQPLSYAYSLFHMAYACRVMSDYSRGLELAFQALEIFKKYDNAKGILKVSNIIGIIYFYFGAFTDALDYFMSSVSKIEKDSDANLESSLYNNIGEIYRMAEDYPNALMYYEKGVEICETHSLESNKAVIHLNIGEIYYLQEKYEASYDELMKSYTIVMKFNDMINQGEAETKLGRAMQMKGDYVAADRYYKSALDKITRVNNKFYLVELLMEMAKFNEHTGKNPLNNWNEALEYAISNKLDNKVCTIYKSLSKYYESNFMYEKALTYHKAYHVKEKEIDAVNLSKRLEILSVEFQYFKEKERTKKIELLTNKLEEDVKIANEELNHLMAINTILQKETLIDELTQIYNRRGLDRIFINQINETGSLTGVILFIDIDHFKTYNDTFGHIQGDVCLKVLSENIKAIVGDKGFVGRYGGEEFLCFIRVNSWQEAFTIAEKLRTVIESLSIPSSKELSPTKVTISVGGCFGRIDSTNLKHCTSLADQELYKAKDNGRNKVFVITLG</sequence>
<dbReference type="NCBIfam" id="TIGR00254">
    <property type="entry name" value="GGDEF"/>
    <property type="match status" value="1"/>
</dbReference>
<dbReference type="RefSeq" id="WP_125136544.1">
    <property type="nucleotide sequence ID" value="NZ_LR130778.1"/>
</dbReference>
<dbReference type="GO" id="GO:0043709">
    <property type="term" value="P:cell adhesion involved in single-species biofilm formation"/>
    <property type="evidence" value="ECO:0007669"/>
    <property type="project" value="TreeGrafter"/>
</dbReference>
<dbReference type="Gene3D" id="3.30.70.270">
    <property type="match status" value="1"/>
</dbReference>
<evidence type="ECO:0000256" key="1">
    <source>
        <dbReference type="PROSITE-ProRule" id="PRU00339"/>
    </source>
</evidence>
<keyword evidence="1" id="KW-0802">TPR repeat</keyword>
<dbReference type="SMART" id="SM00028">
    <property type="entry name" value="TPR"/>
    <property type="match status" value="5"/>
</dbReference>
<dbReference type="OrthoDB" id="9805474at2"/>
<accession>A0A3P7RWY2</accession>
<dbReference type="InterPro" id="IPR000160">
    <property type="entry name" value="GGDEF_dom"/>
</dbReference>
<proteinExistence type="predicted"/>
<dbReference type="PANTHER" id="PTHR45138">
    <property type="entry name" value="REGULATORY COMPONENTS OF SENSORY TRANSDUCTION SYSTEM"/>
    <property type="match status" value="1"/>
</dbReference>
<gene>
    <name evidence="4" type="ORF">PATL70BA_1290</name>
</gene>
<dbReference type="PROSITE" id="PS50887">
    <property type="entry name" value="GGDEF"/>
    <property type="match status" value="1"/>
</dbReference>
<keyword evidence="5" id="KW-1185">Reference proteome</keyword>
<dbReference type="PANTHER" id="PTHR45138:SF9">
    <property type="entry name" value="DIGUANYLATE CYCLASE DGCM-RELATED"/>
    <property type="match status" value="1"/>
</dbReference>
<dbReference type="InterPro" id="IPR050469">
    <property type="entry name" value="Diguanylate_Cyclase"/>
</dbReference>
<evidence type="ECO:0000256" key="2">
    <source>
        <dbReference type="SAM" id="Coils"/>
    </source>
</evidence>
<dbReference type="Proteomes" id="UP000279029">
    <property type="component" value="Chromosome"/>
</dbReference>
<evidence type="ECO:0000259" key="3">
    <source>
        <dbReference type="PROSITE" id="PS50887"/>
    </source>
</evidence>
<feature type="domain" description="GGDEF" evidence="3">
    <location>
        <begin position="405"/>
        <end position="540"/>
    </location>
</feature>
<dbReference type="GO" id="GO:1902201">
    <property type="term" value="P:negative regulation of bacterial-type flagellum-dependent cell motility"/>
    <property type="evidence" value="ECO:0007669"/>
    <property type="project" value="TreeGrafter"/>
</dbReference>
<dbReference type="Gene3D" id="1.25.40.10">
    <property type="entry name" value="Tetratricopeptide repeat domain"/>
    <property type="match status" value="2"/>
</dbReference>
<dbReference type="InterPro" id="IPR029787">
    <property type="entry name" value="Nucleotide_cyclase"/>
</dbReference>
<dbReference type="Pfam" id="PF13424">
    <property type="entry name" value="TPR_12"/>
    <property type="match status" value="1"/>
</dbReference>
<dbReference type="CDD" id="cd01949">
    <property type="entry name" value="GGDEF"/>
    <property type="match status" value="1"/>
</dbReference>
<dbReference type="Pfam" id="PF00990">
    <property type="entry name" value="GGDEF"/>
    <property type="match status" value="1"/>
</dbReference>
<name>A0A3P7RWY2_9FIRM</name>
<dbReference type="GO" id="GO:0052621">
    <property type="term" value="F:diguanylate cyclase activity"/>
    <property type="evidence" value="ECO:0007669"/>
    <property type="project" value="TreeGrafter"/>
</dbReference>
<dbReference type="FunFam" id="3.30.70.270:FF:000001">
    <property type="entry name" value="Diguanylate cyclase domain protein"/>
    <property type="match status" value="1"/>
</dbReference>
<dbReference type="KEGG" id="cbar:PATL70BA_1290"/>
<dbReference type="InterPro" id="IPR019734">
    <property type="entry name" value="TPR_rpt"/>
</dbReference>
<organism evidence="4 5">
    <name type="scientific">Petrocella atlantisensis</name>
    <dbReference type="NCBI Taxonomy" id="2173034"/>
    <lineage>
        <taxon>Bacteria</taxon>
        <taxon>Bacillati</taxon>
        <taxon>Bacillota</taxon>
        <taxon>Clostridia</taxon>
        <taxon>Lachnospirales</taxon>
        <taxon>Vallitaleaceae</taxon>
        <taxon>Petrocella</taxon>
    </lineage>
</organism>
<protein>
    <recommendedName>
        <fullName evidence="3">GGDEF domain-containing protein</fullName>
    </recommendedName>
</protein>